<dbReference type="InterPro" id="IPR001667">
    <property type="entry name" value="DDH_dom"/>
</dbReference>
<dbReference type="Proteomes" id="UP000253740">
    <property type="component" value="Unassembled WGS sequence"/>
</dbReference>
<sequence length="569" mass="59938">MAPALQRRALAGTPHGWPAHVHPVLQRVYAARGVLCPADAEHRLARLLPPQTLGGLERALDLLETAIAADRAILIAGDFDADGATGCAVAVRGLRMLGARRVGYVVPNRFEHGYGLSPALVASLDPAPHLLITVDNGIGSGAGVEAARARGIQVIVTDHHLPGERLPAADAIVDPNLPGDPFPSKALAGVGVMFYVLLALRARLRARGAWGAREEPDLAALLDLVALGTVADLVPLDFNNRVLVEAGLRRIRAGRACAGIAALAEASGRSAATLTAADLGYALGPRINAAGRLEDMSLGVECLLTDDAGRARELAALLSGINDERRGLQAAMVEEAEAMVARAADSDAVGVALFDPGWHAGVVGLVASKLKERLHRPVVAFAPAGEGGGELRGSARSIAGFHIRDALAEIDARHPGLLGRFGGHAMAAGLSLRAADFARFAAAFDAVARERIGAELLSPVLHTDGGLAPGEFELALAQQLRVAGPWGQAFPEPLFDDVFECVGWRTMGERHLRLDLRDPRDGRTLQAVHFGGHDGQPPPTLLRAAYELGIDDWQGRTRLRLSLRHRQSA</sequence>
<organism evidence="9">
    <name type="scientific">Mizugakiibacter sediminis</name>
    <dbReference type="NCBI Taxonomy" id="1475481"/>
    <lineage>
        <taxon>Bacteria</taxon>
        <taxon>Pseudomonadati</taxon>
        <taxon>Pseudomonadota</taxon>
        <taxon>Gammaproteobacteria</taxon>
        <taxon>Lysobacterales</taxon>
        <taxon>Rhodanobacteraceae</taxon>
        <taxon>Mizugakiibacter</taxon>
    </lineage>
</organism>
<dbReference type="InterPro" id="IPR003156">
    <property type="entry name" value="DHHA1_dom"/>
</dbReference>
<evidence type="ECO:0000256" key="5">
    <source>
        <dbReference type="ARBA" id="ARBA00022839"/>
    </source>
</evidence>
<dbReference type="Gene3D" id="3.10.310.30">
    <property type="match status" value="1"/>
</dbReference>
<proteinExistence type="inferred from homology"/>
<dbReference type="InterPro" id="IPR051673">
    <property type="entry name" value="SSDNA_exonuclease_RecJ"/>
</dbReference>
<keyword evidence="3" id="KW-0540">Nuclease</keyword>
<feature type="domain" description="DDH" evidence="6">
    <location>
        <begin position="73"/>
        <end position="229"/>
    </location>
</feature>
<dbReference type="Gene3D" id="3.90.1640.30">
    <property type="match status" value="1"/>
</dbReference>
<evidence type="ECO:0000259" key="7">
    <source>
        <dbReference type="Pfam" id="PF02272"/>
    </source>
</evidence>
<dbReference type="InterPro" id="IPR004610">
    <property type="entry name" value="RecJ"/>
</dbReference>
<comment type="similarity">
    <text evidence="1">Belongs to the RecJ family.</text>
</comment>
<evidence type="ECO:0000256" key="1">
    <source>
        <dbReference type="ARBA" id="ARBA00005915"/>
    </source>
</evidence>
<evidence type="ECO:0000313" key="9">
    <source>
        <dbReference type="EMBL" id="GAP67044.1"/>
    </source>
</evidence>
<reference evidence="9" key="1">
    <citation type="submission" date="2015-08" db="EMBL/GenBank/DDBJ databases">
        <title>Complete DNA Sequence of Pseudomonas syringae pv. actinidiae, the Causal Agent of Kiwifruit Canker Disease.</title>
        <authorList>
            <person name="Rikkerink E.H.A."/>
            <person name="Fineran P.C."/>
        </authorList>
    </citation>
    <scope>NUCLEOTIDE SEQUENCE</scope>
    <source>
        <strain evidence="9">SkMP5</strain>
    </source>
</reference>
<evidence type="ECO:0000259" key="6">
    <source>
        <dbReference type="Pfam" id="PF01368"/>
    </source>
</evidence>
<dbReference type="Pfam" id="PF02272">
    <property type="entry name" value="DHHA1"/>
    <property type="match status" value="1"/>
</dbReference>
<keyword evidence="10" id="KW-1185">Reference proteome</keyword>
<dbReference type="NCBIfam" id="TIGR00644">
    <property type="entry name" value="recJ"/>
    <property type="match status" value="1"/>
</dbReference>
<keyword evidence="5 9" id="KW-0269">Exonuclease</keyword>
<dbReference type="FunFam" id="3.90.1640.30:FF:000001">
    <property type="entry name" value="Single-stranded-DNA-specific exonuclease RecJ"/>
    <property type="match status" value="1"/>
</dbReference>
<dbReference type="GO" id="GO:0006310">
    <property type="term" value="P:DNA recombination"/>
    <property type="evidence" value="ECO:0007669"/>
    <property type="project" value="InterPro"/>
</dbReference>
<dbReference type="GO" id="GO:0003676">
    <property type="term" value="F:nucleic acid binding"/>
    <property type="evidence" value="ECO:0007669"/>
    <property type="project" value="InterPro"/>
</dbReference>
<dbReference type="STRING" id="1475481.GCA_000953855_02407"/>
<dbReference type="InterPro" id="IPR041122">
    <property type="entry name" value="RecJ_OB"/>
</dbReference>
<evidence type="ECO:0000313" key="10">
    <source>
        <dbReference type="Proteomes" id="UP000253740"/>
    </source>
</evidence>
<dbReference type="PANTHER" id="PTHR30255">
    <property type="entry name" value="SINGLE-STRANDED-DNA-SPECIFIC EXONUCLEASE RECJ"/>
    <property type="match status" value="1"/>
</dbReference>
<name>A0A0K8QQ86_9GAMM</name>
<evidence type="ECO:0000256" key="3">
    <source>
        <dbReference type="ARBA" id="ARBA00022722"/>
    </source>
</evidence>
<dbReference type="AlphaFoldDB" id="A0A0K8QQ86"/>
<dbReference type="SUPFAM" id="SSF64182">
    <property type="entry name" value="DHH phosphoesterases"/>
    <property type="match status" value="1"/>
</dbReference>
<dbReference type="InterPro" id="IPR038763">
    <property type="entry name" value="DHH_sf"/>
</dbReference>
<feature type="domain" description="DHHA1" evidence="7">
    <location>
        <begin position="351"/>
        <end position="449"/>
    </location>
</feature>
<dbReference type="Pfam" id="PF01368">
    <property type="entry name" value="DHH"/>
    <property type="match status" value="1"/>
</dbReference>
<evidence type="ECO:0000259" key="8">
    <source>
        <dbReference type="Pfam" id="PF17768"/>
    </source>
</evidence>
<accession>A0A0K8QQ86</accession>
<keyword evidence="4" id="KW-0378">Hydrolase</keyword>
<dbReference type="PANTHER" id="PTHR30255:SF2">
    <property type="entry name" value="SINGLE-STRANDED-DNA-SPECIFIC EXONUCLEASE RECJ"/>
    <property type="match status" value="1"/>
</dbReference>
<dbReference type="Pfam" id="PF17768">
    <property type="entry name" value="RecJ_OB"/>
    <property type="match status" value="1"/>
</dbReference>
<dbReference type="GO" id="GO:0008409">
    <property type="term" value="F:5'-3' exonuclease activity"/>
    <property type="evidence" value="ECO:0007669"/>
    <property type="project" value="InterPro"/>
</dbReference>
<dbReference type="GO" id="GO:0006281">
    <property type="term" value="P:DNA repair"/>
    <property type="evidence" value="ECO:0007669"/>
    <property type="project" value="InterPro"/>
</dbReference>
<feature type="domain" description="RecJ OB" evidence="8">
    <location>
        <begin position="463"/>
        <end position="565"/>
    </location>
</feature>
<gene>
    <name evidence="9" type="ORF">MBSD_n2360</name>
</gene>
<dbReference type="EMBL" id="DF970239">
    <property type="protein sequence ID" value="GAP67044.1"/>
    <property type="molecule type" value="Genomic_DNA"/>
</dbReference>
<evidence type="ECO:0000256" key="4">
    <source>
        <dbReference type="ARBA" id="ARBA00022801"/>
    </source>
</evidence>
<evidence type="ECO:0000256" key="2">
    <source>
        <dbReference type="ARBA" id="ARBA00019841"/>
    </source>
</evidence>
<protein>
    <recommendedName>
        <fullName evidence="2">Single-stranded-DNA-specific exonuclease RecJ</fullName>
    </recommendedName>
</protein>